<reference evidence="1" key="2">
    <citation type="journal article" date="2021" name="Genome Biol. Evol.">
        <title>Developing a high-quality reference genome for a parasitic bivalve with doubly uniparental inheritance (Bivalvia: Unionida).</title>
        <authorList>
            <person name="Smith C.H."/>
        </authorList>
    </citation>
    <scope>NUCLEOTIDE SEQUENCE</scope>
    <source>
        <strain evidence="1">CHS0354</strain>
        <tissue evidence="1">Mantle</tissue>
    </source>
</reference>
<name>A0AAE0S8H0_9BIVA</name>
<gene>
    <name evidence="1" type="ORF">CHS0354_034405</name>
</gene>
<evidence type="ECO:0000313" key="2">
    <source>
        <dbReference type="Proteomes" id="UP001195483"/>
    </source>
</evidence>
<comment type="caution">
    <text evidence="1">The sequence shown here is derived from an EMBL/GenBank/DDBJ whole genome shotgun (WGS) entry which is preliminary data.</text>
</comment>
<organism evidence="1 2">
    <name type="scientific">Potamilus streckersoni</name>
    <dbReference type="NCBI Taxonomy" id="2493646"/>
    <lineage>
        <taxon>Eukaryota</taxon>
        <taxon>Metazoa</taxon>
        <taxon>Spiralia</taxon>
        <taxon>Lophotrochozoa</taxon>
        <taxon>Mollusca</taxon>
        <taxon>Bivalvia</taxon>
        <taxon>Autobranchia</taxon>
        <taxon>Heteroconchia</taxon>
        <taxon>Palaeoheterodonta</taxon>
        <taxon>Unionida</taxon>
        <taxon>Unionoidea</taxon>
        <taxon>Unionidae</taxon>
        <taxon>Ambleminae</taxon>
        <taxon>Lampsilini</taxon>
        <taxon>Potamilus</taxon>
    </lineage>
</organism>
<dbReference type="Proteomes" id="UP001195483">
    <property type="component" value="Unassembled WGS sequence"/>
</dbReference>
<keyword evidence="2" id="KW-1185">Reference proteome</keyword>
<protein>
    <submittedName>
        <fullName evidence="1">Uncharacterized protein</fullName>
    </submittedName>
</protein>
<reference evidence="1" key="3">
    <citation type="submission" date="2023-05" db="EMBL/GenBank/DDBJ databases">
        <authorList>
            <person name="Smith C.H."/>
        </authorList>
    </citation>
    <scope>NUCLEOTIDE SEQUENCE</scope>
    <source>
        <strain evidence="1">CHS0354</strain>
        <tissue evidence="1">Mantle</tissue>
    </source>
</reference>
<evidence type="ECO:0000313" key="1">
    <source>
        <dbReference type="EMBL" id="KAK3587261.1"/>
    </source>
</evidence>
<dbReference type="AlphaFoldDB" id="A0AAE0S8H0"/>
<dbReference type="EMBL" id="JAEAOA010002018">
    <property type="protein sequence ID" value="KAK3587261.1"/>
    <property type="molecule type" value="Genomic_DNA"/>
</dbReference>
<proteinExistence type="predicted"/>
<sequence length="89" mass="10356">MHQNMCTVGLYCQYSGELFLAYRAFFSLWFNYTLSKTRSGTVVHWTVLGDINAARTSRQTEGHRKGSRTTSFRLNIWISEIMLMLIEVL</sequence>
<accession>A0AAE0S8H0</accession>
<reference evidence="1" key="1">
    <citation type="journal article" date="2021" name="Genome Biol. Evol.">
        <title>A High-Quality Reference Genome for a Parasitic Bivalve with Doubly Uniparental Inheritance (Bivalvia: Unionida).</title>
        <authorList>
            <person name="Smith C.H."/>
        </authorList>
    </citation>
    <scope>NUCLEOTIDE SEQUENCE</scope>
    <source>
        <strain evidence="1">CHS0354</strain>
    </source>
</reference>